<dbReference type="Gene3D" id="1.10.357.10">
    <property type="entry name" value="Tetracycline Repressor, domain 2"/>
    <property type="match status" value="1"/>
</dbReference>
<evidence type="ECO:0000256" key="1">
    <source>
        <dbReference type="ARBA" id="ARBA00023015"/>
    </source>
</evidence>
<dbReference type="PROSITE" id="PS50977">
    <property type="entry name" value="HTH_TETR_2"/>
    <property type="match status" value="1"/>
</dbReference>
<dbReference type="Pfam" id="PF00440">
    <property type="entry name" value="TetR_N"/>
    <property type="match status" value="1"/>
</dbReference>
<evidence type="ECO:0000259" key="5">
    <source>
        <dbReference type="PROSITE" id="PS50977"/>
    </source>
</evidence>
<keyword evidence="2 4" id="KW-0238">DNA-binding</keyword>
<evidence type="ECO:0000313" key="6">
    <source>
        <dbReference type="EMBL" id="ATI79931.1"/>
    </source>
</evidence>
<accession>A0A291MY58</accession>
<gene>
    <name evidence="6" type="ORF">A6768_07835</name>
</gene>
<evidence type="ECO:0000313" key="7">
    <source>
        <dbReference type="Proteomes" id="UP000219422"/>
    </source>
</evidence>
<feature type="domain" description="HTH tetR-type" evidence="5">
    <location>
        <begin position="18"/>
        <end position="78"/>
    </location>
</feature>
<proteinExistence type="predicted"/>
<dbReference type="Gene3D" id="1.10.10.60">
    <property type="entry name" value="Homeodomain-like"/>
    <property type="match status" value="1"/>
</dbReference>
<keyword evidence="3" id="KW-0804">Transcription</keyword>
<protein>
    <submittedName>
        <fullName evidence="6">TetR family transcriptional regulator</fullName>
    </submittedName>
</protein>
<dbReference type="InterPro" id="IPR036271">
    <property type="entry name" value="Tet_transcr_reg_TetR-rel_C_sf"/>
</dbReference>
<dbReference type="AlphaFoldDB" id="A0A291MY58"/>
<keyword evidence="1" id="KW-0805">Transcription regulation</keyword>
<dbReference type="SUPFAM" id="SSF48498">
    <property type="entry name" value="Tetracyclin repressor-like, C-terminal domain"/>
    <property type="match status" value="1"/>
</dbReference>
<sequence>MMEVDMSESVRKRKPRRTFDRELGVERAQRIFHEKGYDGVSVADLTAALDINPPSLYAAYGSKAGLFEHTLRRYTAEQSLPASAIFEGRDLGDAIAQLFVSAANQYSQDATCRGCLVTEGARAADPEARNIAEGFSVVMASAISEEIVKRAPDQGAELADVVITMVRGLSAAAFTGVDAERLRATAEKAGVLIKTALTATIAV</sequence>
<name>A0A291MY58_SPHYA</name>
<dbReference type="EMBL" id="CP023741">
    <property type="protein sequence ID" value="ATI79931.1"/>
    <property type="molecule type" value="Genomic_DNA"/>
</dbReference>
<dbReference type="PANTHER" id="PTHR47506:SF1">
    <property type="entry name" value="HTH-TYPE TRANSCRIPTIONAL REGULATOR YJDC"/>
    <property type="match status" value="1"/>
</dbReference>
<dbReference type="GO" id="GO:0003677">
    <property type="term" value="F:DNA binding"/>
    <property type="evidence" value="ECO:0007669"/>
    <property type="project" value="UniProtKB-UniRule"/>
</dbReference>
<evidence type="ECO:0000256" key="2">
    <source>
        <dbReference type="ARBA" id="ARBA00023125"/>
    </source>
</evidence>
<reference evidence="6 7" key="1">
    <citation type="submission" date="2017-10" db="EMBL/GenBank/DDBJ databases">
        <title>Sphingobium yanoikuyae S72.</title>
        <authorList>
            <person name="Sanchez E."/>
            <person name="Bustos P."/>
            <person name="Mendoza P."/>
            <person name="Guo X."/>
            <person name="Mendoza A."/>
        </authorList>
    </citation>
    <scope>NUCLEOTIDE SEQUENCE [LARGE SCALE GENOMIC DNA]</scope>
    <source>
        <strain evidence="6 7">S72</strain>
    </source>
</reference>
<dbReference type="SUPFAM" id="SSF46689">
    <property type="entry name" value="Homeodomain-like"/>
    <property type="match status" value="1"/>
</dbReference>
<evidence type="ECO:0000256" key="3">
    <source>
        <dbReference type="ARBA" id="ARBA00023163"/>
    </source>
</evidence>
<organism evidence="6 7">
    <name type="scientific">Sphingobium yanoikuyae</name>
    <name type="common">Sphingomonas yanoikuyae</name>
    <dbReference type="NCBI Taxonomy" id="13690"/>
    <lineage>
        <taxon>Bacteria</taxon>
        <taxon>Pseudomonadati</taxon>
        <taxon>Pseudomonadota</taxon>
        <taxon>Alphaproteobacteria</taxon>
        <taxon>Sphingomonadales</taxon>
        <taxon>Sphingomonadaceae</taxon>
        <taxon>Sphingobium</taxon>
    </lineage>
</organism>
<dbReference type="Proteomes" id="UP000219422">
    <property type="component" value="Chromosome"/>
</dbReference>
<dbReference type="KEGG" id="sya:A6768_07835"/>
<evidence type="ECO:0000256" key="4">
    <source>
        <dbReference type="PROSITE-ProRule" id="PRU00335"/>
    </source>
</evidence>
<dbReference type="PANTHER" id="PTHR47506">
    <property type="entry name" value="TRANSCRIPTIONAL REGULATORY PROTEIN"/>
    <property type="match status" value="1"/>
</dbReference>
<dbReference type="InterPro" id="IPR001647">
    <property type="entry name" value="HTH_TetR"/>
</dbReference>
<dbReference type="InterPro" id="IPR009057">
    <property type="entry name" value="Homeodomain-like_sf"/>
</dbReference>
<feature type="DNA-binding region" description="H-T-H motif" evidence="4">
    <location>
        <begin position="41"/>
        <end position="60"/>
    </location>
</feature>